<dbReference type="EMBL" id="MWIP01000004">
    <property type="protein sequence ID" value="KAF1687058.1"/>
    <property type="molecule type" value="Genomic_DNA"/>
</dbReference>
<dbReference type="InterPro" id="IPR036249">
    <property type="entry name" value="Thioredoxin-like_sf"/>
</dbReference>
<protein>
    <submittedName>
        <fullName evidence="3">Alkyl hydroperoxide reductase</fullName>
    </submittedName>
</protein>
<evidence type="ECO:0000313" key="4">
    <source>
        <dbReference type="Proteomes" id="UP000462066"/>
    </source>
</evidence>
<dbReference type="PROSITE" id="PS51352">
    <property type="entry name" value="THIOREDOXIN_2"/>
    <property type="match status" value="1"/>
</dbReference>
<dbReference type="PANTHER" id="PTHR42852:SF17">
    <property type="entry name" value="THIOREDOXIN-LIKE PROTEIN HI_1115"/>
    <property type="match status" value="1"/>
</dbReference>
<evidence type="ECO:0000259" key="2">
    <source>
        <dbReference type="PROSITE" id="PS51352"/>
    </source>
</evidence>
<evidence type="ECO:0000256" key="1">
    <source>
        <dbReference type="SAM" id="SignalP"/>
    </source>
</evidence>
<dbReference type="CDD" id="cd02966">
    <property type="entry name" value="TlpA_like_family"/>
    <property type="match status" value="1"/>
</dbReference>
<dbReference type="Gene3D" id="3.40.30.10">
    <property type="entry name" value="Glutaredoxin"/>
    <property type="match status" value="1"/>
</dbReference>
<name>A0A7V8GNE6_9GAMM</name>
<feature type="chain" id="PRO_5030517332" evidence="1">
    <location>
        <begin position="19"/>
        <end position="158"/>
    </location>
</feature>
<keyword evidence="4" id="KW-1185">Reference proteome</keyword>
<accession>A0A7V8GNE6</accession>
<comment type="caution">
    <text evidence="3">The sequence shown here is derived from an EMBL/GenBank/DDBJ whole genome shotgun (WGS) entry which is preliminary data.</text>
</comment>
<dbReference type="InterPro" id="IPR013740">
    <property type="entry name" value="Redoxin"/>
</dbReference>
<keyword evidence="1" id="KW-0732">Signal</keyword>
<dbReference type="InterPro" id="IPR013766">
    <property type="entry name" value="Thioredoxin_domain"/>
</dbReference>
<dbReference type="GO" id="GO:0016491">
    <property type="term" value="F:oxidoreductase activity"/>
    <property type="evidence" value="ECO:0007669"/>
    <property type="project" value="InterPro"/>
</dbReference>
<dbReference type="Proteomes" id="UP000462066">
    <property type="component" value="Unassembled WGS sequence"/>
</dbReference>
<sequence>MRACAALLVSLTTLAAVAAAGELRLPDLDGKTRSLSQWRGQPVLINYWATWCGPCIKEMPELDAFAGTQSRAGGVQVVGIALDEASSVKAYLARKPVRYPVLVEAVEYGDSGSSARYGNAHGVLPYSVLLDAQGRVVRSKAGPLTAAELAAWQGALHR</sequence>
<gene>
    <name evidence="3" type="ORF">B1992_06315</name>
</gene>
<dbReference type="SUPFAM" id="SSF52833">
    <property type="entry name" value="Thioredoxin-like"/>
    <property type="match status" value="1"/>
</dbReference>
<dbReference type="InterPro" id="IPR050553">
    <property type="entry name" value="Thioredoxin_ResA/DsbE_sf"/>
</dbReference>
<dbReference type="PANTHER" id="PTHR42852">
    <property type="entry name" value="THIOL:DISULFIDE INTERCHANGE PROTEIN DSBE"/>
    <property type="match status" value="1"/>
</dbReference>
<feature type="domain" description="Thioredoxin" evidence="2">
    <location>
        <begin position="14"/>
        <end position="158"/>
    </location>
</feature>
<proteinExistence type="predicted"/>
<reference evidence="3 4" key="1">
    <citation type="submission" date="2017-10" db="EMBL/GenBank/DDBJ databases">
        <title>Whole genome sequencing of Pseudoxanthomonas broegbernensis DSM 12573(T).</title>
        <authorList>
            <person name="Kumar S."/>
            <person name="Bansal K."/>
            <person name="Kaur A."/>
            <person name="Patil P."/>
            <person name="Sharma S."/>
            <person name="Patil P.B."/>
        </authorList>
    </citation>
    <scope>NUCLEOTIDE SEQUENCE [LARGE SCALE GENOMIC DNA]</scope>
    <source>
        <strain evidence="3 4">DSM 12573</strain>
    </source>
</reference>
<dbReference type="AlphaFoldDB" id="A0A7V8GNE6"/>
<feature type="signal peptide" evidence="1">
    <location>
        <begin position="1"/>
        <end position="18"/>
    </location>
</feature>
<organism evidence="3 4">
    <name type="scientific">Pseudoxanthomonas broegbernensis</name>
    <dbReference type="NCBI Taxonomy" id="83619"/>
    <lineage>
        <taxon>Bacteria</taxon>
        <taxon>Pseudomonadati</taxon>
        <taxon>Pseudomonadota</taxon>
        <taxon>Gammaproteobacteria</taxon>
        <taxon>Lysobacterales</taxon>
        <taxon>Lysobacteraceae</taxon>
        <taxon>Pseudoxanthomonas</taxon>
    </lineage>
</organism>
<evidence type="ECO:0000313" key="3">
    <source>
        <dbReference type="EMBL" id="KAF1687058.1"/>
    </source>
</evidence>
<dbReference type="Pfam" id="PF08534">
    <property type="entry name" value="Redoxin"/>
    <property type="match status" value="1"/>
</dbReference>